<evidence type="ECO:0000313" key="5">
    <source>
        <dbReference type="EMBL" id="MBB5803526.1"/>
    </source>
</evidence>
<dbReference type="Proteomes" id="UP000552097">
    <property type="component" value="Unassembled WGS sequence"/>
</dbReference>
<dbReference type="InterPro" id="IPR018193">
    <property type="entry name" value="Glyc_kinase_flavodox-like_fold"/>
</dbReference>
<dbReference type="GO" id="GO:0008887">
    <property type="term" value="F:glycerate kinase activity"/>
    <property type="evidence" value="ECO:0007669"/>
    <property type="project" value="UniProtKB-UniRule"/>
</dbReference>
<dbReference type="SUPFAM" id="SSF110738">
    <property type="entry name" value="Glycerate kinase I"/>
    <property type="match status" value="1"/>
</dbReference>
<organism evidence="5 6">
    <name type="scientific">Saccharothrix ecbatanensis</name>
    <dbReference type="NCBI Taxonomy" id="1105145"/>
    <lineage>
        <taxon>Bacteria</taxon>
        <taxon>Bacillati</taxon>
        <taxon>Actinomycetota</taxon>
        <taxon>Actinomycetes</taxon>
        <taxon>Pseudonocardiales</taxon>
        <taxon>Pseudonocardiaceae</taxon>
        <taxon>Saccharothrix</taxon>
    </lineage>
</organism>
<dbReference type="Pfam" id="PF02595">
    <property type="entry name" value="Gly_kinase"/>
    <property type="match status" value="1"/>
</dbReference>
<dbReference type="Gene3D" id="3.40.50.10350">
    <property type="entry name" value="Glycerate kinase, domain 1"/>
    <property type="match status" value="1"/>
</dbReference>
<proteinExistence type="inferred from homology"/>
<dbReference type="PANTHER" id="PTHR21599:SF0">
    <property type="entry name" value="GLYCERATE KINASE"/>
    <property type="match status" value="1"/>
</dbReference>
<accession>A0A7W9HK97</accession>
<keyword evidence="2 4" id="KW-0808">Transferase</keyword>
<dbReference type="InterPro" id="IPR018197">
    <property type="entry name" value="Glycerate_kinase_RE-like"/>
</dbReference>
<reference evidence="5 6" key="1">
    <citation type="submission" date="2020-08" db="EMBL/GenBank/DDBJ databases">
        <title>Sequencing the genomes of 1000 actinobacteria strains.</title>
        <authorList>
            <person name="Klenk H.-P."/>
        </authorList>
    </citation>
    <scope>NUCLEOTIDE SEQUENCE [LARGE SCALE GENOMIC DNA]</scope>
    <source>
        <strain evidence="5 6">DSM 45486</strain>
    </source>
</reference>
<keyword evidence="6" id="KW-1185">Reference proteome</keyword>
<protein>
    <submittedName>
        <fullName evidence="5">Glycerate kinase</fullName>
        <ecNumber evidence="5">2.7.1.31</ecNumber>
    </submittedName>
</protein>
<dbReference type="EC" id="2.7.1.31" evidence="5"/>
<dbReference type="NCBIfam" id="TIGR00045">
    <property type="entry name" value="glycerate kinase"/>
    <property type="match status" value="1"/>
</dbReference>
<dbReference type="InterPro" id="IPR036129">
    <property type="entry name" value="Glycerate_kinase_sf"/>
</dbReference>
<name>A0A7W9HK97_9PSEU</name>
<dbReference type="RefSeq" id="WP_184920897.1">
    <property type="nucleotide sequence ID" value="NZ_JACHMO010000001.1"/>
</dbReference>
<evidence type="ECO:0000256" key="2">
    <source>
        <dbReference type="ARBA" id="ARBA00022679"/>
    </source>
</evidence>
<comment type="caution">
    <text evidence="5">The sequence shown here is derived from an EMBL/GenBank/DDBJ whole genome shotgun (WGS) entry which is preliminary data.</text>
</comment>
<evidence type="ECO:0000256" key="3">
    <source>
        <dbReference type="ARBA" id="ARBA00022777"/>
    </source>
</evidence>
<sequence>MNGTVLVCLDKFRGSLTAERACSAVSEGITDAGGRAVAMPVADGGEGTVAALVRAGYDEVRVEVSGPTGEPVRAALAVRGERAVIEMAQASGLDVLPGGRLAPLTADTFGTGELIRAALDRGCRDLVLAVGGSATTDGGAGLLRALGARITGASGEPVGPGGEALVGAACVDLSGLDPRLALARVTLASDVDNPLIGPNGAAVVFAPQKGATAGDVEVLERGLCRFAAVMAAEVGRDVSGKPGAGAAGGIGFAALAALDARRASGADFVLREIGVEDALREASLVVVGEGRFDEQSLRGKAPIGVAEAARRHGVPVVVVAGDVRLSAERLRDVGVVAAWSLLERTGDVDTAMRQAPALLTAIGRELVTQAPIVGAEGR</sequence>
<evidence type="ECO:0000256" key="1">
    <source>
        <dbReference type="ARBA" id="ARBA00006284"/>
    </source>
</evidence>
<dbReference type="Gene3D" id="3.90.1510.10">
    <property type="entry name" value="Glycerate kinase, domain 2"/>
    <property type="match status" value="1"/>
</dbReference>
<evidence type="ECO:0000313" key="6">
    <source>
        <dbReference type="Proteomes" id="UP000552097"/>
    </source>
</evidence>
<evidence type="ECO:0000256" key="4">
    <source>
        <dbReference type="PIRNR" id="PIRNR006078"/>
    </source>
</evidence>
<dbReference type="EMBL" id="JACHMO010000001">
    <property type="protein sequence ID" value="MBB5803526.1"/>
    <property type="molecule type" value="Genomic_DNA"/>
</dbReference>
<dbReference type="GO" id="GO:0031388">
    <property type="term" value="P:organic acid phosphorylation"/>
    <property type="evidence" value="ECO:0007669"/>
    <property type="project" value="UniProtKB-UniRule"/>
</dbReference>
<comment type="similarity">
    <text evidence="1 4">Belongs to the glycerate kinase type-1 family.</text>
</comment>
<gene>
    <name evidence="5" type="ORF">F4560_003294</name>
</gene>
<dbReference type="PANTHER" id="PTHR21599">
    <property type="entry name" value="GLYCERATE KINASE"/>
    <property type="match status" value="1"/>
</dbReference>
<keyword evidence="3 4" id="KW-0418">Kinase</keyword>
<dbReference type="InterPro" id="IPR004381">
    <property type="entry name" value="Glycerate_kinase"/>
</dbReference>
<dbReference type="PIRSF" id="PIRSF006078">
    <property type="entry name" value="GlxK"/>
    <property type="match status" value="1"/>
</dbReference>
<dbReference type="AlphaFoldDB" id="A0A7W9HK97"/>